<dbReference type="Proteomes" id="UP000001436">
    <property type="component" value="Plasmid pGMI1000MP"/>
</dbReference>
<geneLocation type="plasmid" evidence="8">
    <name>megaplasmid Rsp</name>
</geneLocation>
<dbReference type="CDD" id="cd01335">
    <property type="entry name" value="Radical_SAM"/>
    <property type="match status" value="1"/>
</dbReference>
<dbReference type="InterPro" id="IPR007197">
    <property type="entry name" value="rSAM"/>
</dbReference>
<evidence type="ECO:0000313" key="8">
    <source>
        <dbReference type="Proteomes" id="UP000001436"/>
    </source>
</evidence>
<dbReference type="SUPFAM" id="SSF102114">
    <property type="entry name" value="Radical SAM enzymes"/>
    <property type="match status" value="1"/>
</dbReference>
<organism evidence="7 8">
    <name type="scientific">Ralstonia nicotianae (strain ATCC BAA-1114 / GMI1000)</name>
    <name type="common">Ralstonia solanacearum</name>
    <dbReference type="NCBI Taxonomy" id="267608"/>
    <lineage>
        <taxon>Bacteria</taxon>
        <taxon>Pseudomonadati</taxon>
        <taxon>Pseudomonadota</taxon>
        <taxon>Betaproteobacteria</taxon>
        <taxon>Burkholderiales</taxon>
        <taxon>Burkholderiaceae</taxon>
        <taxon>Ralstonia</taxon>
        <taxon>Ralstonia solanacearum species complex</taxon>
    </lineage>
</organism>
<feature type="domain" description="Radical SAM core" evidence="6">
    <location>
        <begin position="15"/>
        <end position="240"/>
    </location>
</feature>
<dbReference type="AlphaFoldDB" id="Q8XRV6"/>
<dbReference type="InterPro" id="IPR058240">
    <property type="entry name" value="rSAM_sf"/>
</dbReference>
<keyword evidence="4" id="KW-0408">Iron</keyword>
<dbReference type="InterPro" id="IPR013785">
    <property type="entry name" value="Aldolase_TIM"/>
</dbReference>
<evidence type="ECO:0000256" key="2">
    <source>
        <dbReference type="ARBA" id="ARBA00022691"/>
    </source>
</evidence>
<dbReference type="PROSITE" id="PS51918">
    <property type="entry name" value="RADICAL_SAM"/>
    <property type="match status" value="1"/>
</dbReference>
<dbReference type="SFLD" id="SFLDG01067">
    <property type="entry name" value="SPASM/twitch_domain_containing"/>
    <property type="match status" value="1"/>
</dbReference>
<dbReference type="InterPro" id="IPR050377">
    <property type="entry name" value="Radical_SAM_PqqE_MftC-like"/>
</dbReference>
<accession>Q8XRV6</accession>
<reference evidence="7 8" key="1">
    <citation type="journal article" date="2002" name="Nature">
        <title>Genome sequence of the plant pathogen Ralstonia solanacearum.</title>
        <authorList>
            <person name="Salanoubat M."/>
            <person name="Genin S."/>
            <person name="Artiguenave F."/>
            <person name="Gouzy J."/>
            <person name="Mangenot S."/>
            <person name="Arlat M."/>
            <person name="Billault A."/>
            <person name="Brottier P."/>
            <person name="Camus J.C."/>
            <person name="Cattolico L."/>
            <person name="Chandler M."/>
            <person name="Choisne N."/>
            <person name="Claudel-Renard C."/>
            <person name="Cunnac S."/>
            <person name="Demange N."/>
            <person name="Gaspin C."/>
            <person name="Lavie M."/>
            <person name="Moisan A."/>
            <person name="Robert C."/>
            <person name="Saurin W."/>
            <person name="Schiex T."/>
            <person name="Siguier P."/>
            <person name="Thebault P."/>
            <person name="Whalen M."/>
            <person name="Wincker P."/>
            <person name="Levy M."/>
            <person name="Weissenbach J."/>
            <person name="Boucher C.A."/>
        </authorList>
    </citation>
    <scope>NUCLEOTIDE SEQUENCE [LARGE SCALE GENOMIC DNA]</scope>
    <source>
        <strain evidence="8">ATCC BAA-1114 / GMI1000</strain>
    </source>
</reference>
<dbReference type="SMART" id="SM00729">
    <property type="entry name" value="Elp3"/>
    <property type="match status" value="1"/>
</dbReference>
<keyword evidence="3" id="KW-0479">Metal-binding</keyword>
<gene>
    <name evidence="7" type="ordered locus">RSp0725</name>
</gene>
<keyword evidence="8" id="KW-1185">Reference proteome</keyword>
<dbReference type="GO" id="GO:0003824">
    <property type="term" value="F:catalytic activity"/>
    <property type="evidence" value="ECO:0007669"/>
    <property type="project" value="InterPro"/>
</dbReference>
<comment type="cofactor">
    <cofactor evidence="1">
        <name>[4Fe-4S] cluster</name>
        <dbReference type="ChEBI" id="CHEBI:49883"/>
    </cofactor>
</comment>
<sequence length="375" mass="42786">MLSNIKKNSRAPVAEHLALYPVIKITNRCNLNCSHCYIEAMNSMRKAKFDLNLDEVSGFLNYITKLGEELGNPTRTVQLFGGEPTLSGIFLDVIKMARDMNLLVRVSTNAASSKHFQSSAFTELYKDRGIEWRVSLESHLEEIHDQIRPNSYQHIVRNLHHMIESGAFVSIKTVVGPHNVASFIDILYFARSIGATQFLYSPLSMTGAATRMRLLNRITTKSINQRVAEALEKDPTIGPFIQSSPLARYLKVIYTRNPGILPRVQYHINHDGKISPQDNLYEIPEFHFGDIGMRDYDLDKLKEYQERLERPEACRQCPVDYYCPRGDYADLARKEGGEAEFTDAFSVCDEIRDNVYQLMSLGERGVKLTEYIFGK</sequence>
<evidence type="ECO:0000256" key="1">
    <source>
        <dbReference type="ARBA" id="ARBA00001966"/>
    </source>
</evidence>
<dbReference type="PANTHER" id="PTHR11228">
    <property type="entry name" value="RADICAL SAM DOMAIN PROTEIN"/>
    <property type="match status" value="1"/>
</dbReference>
<dbReference type="HOGENOM" id="CLU_009273_4_1_4"/>
<dbReference type="EMBL" id="AL646053">
    <property type="protein sequence ID" value="CAD17876.1"/>
    <property type="molecule type" value="Genomic_DNA"/>
</dbReference>
<evidence type="ECO:0000313" key="7">
    <source>
        <dbReference type="EMBL" id="CAD17876.1"/>
    </source>
</evidence>
<dbReference type="InterPro" id="IPR006638">
    <property type="entry name" value="Elp3/MiaA/NifB-like_rSAM"/>
</dbReference>
<dbReference type="SFLD" id="SFLDS00029">
    <property type="entry name" value="Radical_SAM"/>
    <property type="match status" value="1"/>
</dbReference>
<dbReference type="PANTHER" id="PTHR11228:SF7">
    <property type="entry name" value="PQQA PEPTIDE CYCLASE"/>
    <property type="match status" value="1"/>
</dbReference>
<dbReference type="RefSeq" id="WP_011004023.1">
    <property type="nucleotide sequence ID" value="NC_003296.1"/>
</dbReference>
<name>Q8XRV6_RALN1</name>
<dbReference type="EnsemblBacteria" id="CAD17876">
    <property type="protein sequence ID" value="CAD17876"/>
    <property type="gene ID" value="RSp0725"/>
</dbReference>
<proteinExistence type="predicted"/>
<evidence type="ECO:0000256" key="5">
    <source>
        <dbReference type="ARBA" id="ARBA00023014"/>
    </source>
</evidence>
<dbReference type="eggNOG" id="COG0535">
    <property type="taxonomic scope" value="Bacteria"/>
</dbReference>
<evidence type="ECO:0000256" key="4">
    <source>
        <dbReference type="ARBA" id="ARBA00023004"/>
    </source>
</evidence>
<dbReference type="KEGG" id="rso:RSp0725"/>
<evidence type="ECO:0000259" key="6">
    <source>
        <dbReference type="PROSITE" id="PS51918"/>
    </source>
</evidence>
<evidence type="ECO:0000256" key="3">
    <source>
        <dbReference type="ARBA" id="ARBA00022723"/>
    </source>
</evidence>
<dbReference type="Gene3D" id="3.20.20.70">
    <property type="entry name" value="Aldolase class I"/>
    <property type="match status" value="1"/>
</dbReference>
<protein>
    <submittedName>
        <fullName evidence="7">Predicted fe-s oxidoreductases oxidoreductase protein</fullName>
    </submittedName>
</protein>
<dbReference type="Pfam" id="PF04055">
    <property type="entry name" value="Radical_SAM"/>
    <property type="match status" value="1"/>
</dbReference>
<keyword evidence="5" id="KW-0411">Iron-sulfur</keyword>
<dbReference type="STRING" id="267608.RSp0725"/>
<dbReference type="GO" id="GO:0051536">
    <property type="term" value="F:iron-sulfur cluster binding"/>
    <property type="evidence" value="ECO:0007669"/>
    <property type="project" value="UniProtKB-KW"/>
</dbReference>
<keyword evidence="2" id="KW-0949">S-adenosyl-L-methionine</keyword>
<dbReference type="GO" id="GO:0046872">
    <property type="term" value="F:metal ion binding"/>
    <property type="evidence" value="ECO:0007669"/>
    <property type="project" value="UniProtKB-KW"/>
</dbReference>